<dbReference type="Pfam" id="PF01155">
    <property type="entry name" value="HypA"/>
    <property type="match status" value="1"/>
</dbReference>
<keyword evidence="3 4" id="KW-0862">Zinc</keyword>
<gene>
    <name evidence="4" type="primary">hypA</name>
    <name evidence="5" type="ORF">TR51_01610</name>
</gene>
<feature type="binding site" evidence="4">
    <location>
        <position position="2"/>
    </location>
    <ligand>
        <name>Ni(2+)</name>
        <dbReference type="ChEBI" id="CHEBI:49786"/>
    </ligand>
</feature>
<reference evidence="5 6" key="1">
    <citation type="submission" date="2015-02" db="EMBL/GenBank/DDBJ databases">
        <title>Draft genome sequence of Kitasatospora griseola MF730-N6, a bafilomycin, terpentecin and satosporin producer.</title>
        <authorList>
            <person name="Arens J.C."/>
            <person name="Haltli B."/>
            <person name="Kerr R.G."/>
        </authorList>
    </citation>
    <scope>NUCLEOTIDE SEQUENCE [LARGE SCALE GENOMIC DNA]</scope>
    <source>
        <strain evidence="5 6">MF730-N6</strain>
    </source>
</reference>
<evidence type="ECO:0000313" key="6">
    <source>
        <dbReference type="Proteomes" id="UP000032066"/>
    </source>
</evidence>
<comment type="function">
    <text evidence="4">Involved in the maturation of [NiFe] hydrogenases. Required for nickel insertion into the metal center of the hydrogenase.</text>
</comment>
<dbReference type="NCBIfam" id="TIGR00100">
    <property type="entry name" value="hypA"/>
    <property type="match status" value="1"/>
</dbReference>
<dbReference type="GO" id="GO:0051604">
    <property type="term" value="P:protein maturation"/>
    <property type="evidence" value="ECO:0007669"/>
    <property type="project" value="InterPro"/>
</dbReference>
<dbReference type="STRING" id="2064.TR51_01610"/>
<keyword evidence="1 4" id="KW-0533">Nickel</keyword>
<dbReference type="InterPro" id="IPR000688">
    <property type="entry name" value="HypA/HybF"/>
</dbReference>
<evidence type="ECO:0000256" key="1">
    <source>
        <dbReference type="ARBA" id="ARBA00022596"/>
    </source>
</evidence>
<comment type="caution">
    <text evidence="5">The sequence shown here is derived from an EMBL/GenBank/DDBJ whole genome shotgun (WGS) entry which is preliminary data.</text>
</comment>
<feature type="binding site" evidence="4">
    <location>
        <position position="90"/>
    </location>
    <ligand>
        <name>Zn(2+)</name>
        <dbReference type="ChEBI" id="CHEBI:29105"/>
    </ligand>
</feature>
<feature type="binding site" evidence="4">
    <location>
        <position position="93"/>
    </location>
    <ligand>
        <name>Zn(2+)</name>
        <dbReference type="ChEBI" id="CHEBI:29105"/>
    </ligand>
</feature>
<dbReference type="PANTHER" id="PTHR34535:SF3">
    <property type="entry name" value="HYDROGENASE MATURATION FACTOR HYPA"/>
    <property type="match status" value="1"/>
</dbReference>
<feature type="binding site" evidence="4">
    <location>
        <position position="76"/>
    </location>
    <ligand>
        <name>Zn(2+)</name>
        <dbReference type="ChEBI" id="CHEBI:29105"/>
    </ligand>
</feature>
<dbReference type="HAMAP" id="MF_00213">
    <property type="entry name" value="HypA_HybF"/>
    <property type="match status" value="1"/>
</dbReference>
<dbReference type="GO" id="GO:0016151">
    <property type="term" value="F:nickel cation binding"/>
    <property type="evidence" value="ECO:0007669"/>
    <property type="project" value="UniProtKB-UniRule"/>
</dbReference>
<dbReference type="RefSeq" id="WP_043907504.1">
    <property type="nucleotide sequence ID" value="NZ_JXZB01000001.1"/>
</dbReference>
<keyword evidence="2 4" id="KW-0479">Metal-binding</keyword>
<comment type="similarity">
    <text evidence="4">Belongs to the HypA/HybF family.</text>
</comment>
<evidence type="ECO:0000313" key="5">
    <source>
        <dbReference type="EMBL" id="KIQ66358.1"/>
    </source>
</evidence>
<dbReference type="OrthoDB" id="288014at2"/>
<organism evidence="5 6">
    <name type="scientific">Kitasatospora griseola</name>
    <name type="common">Streptomyces griseolosporeus</name>
    <dbReference type="NCBI Taxonomy" id="2064"/>
    <lineage>
        <taxon>Bacteria</taxon>
        <taxon>Bacillati</taxon>
        <taxon>Actinomycetota</taxon>
        <taxon>Actinomycetes</taxon>
        <taxon>Kitasatosporales</taxon>
        <taxon>Streptomycetaceae</taxon>
        <taxon>Kitasatospora</taxon>
    </lineage>
</organism>
<dbReference type="Gene3D" id="3.30.2320.80">
    <property type="match status" value="1"/>
</dbReference>
<dbReference type="PANTHER" id="PTHR34535">
    <property type="entry name" value="HYDROGENASE MATURATION FACTOR HYPA"/>
    <property type="match status" value="1"/>
</dbReference>
<dbReference type="Proteomes" id="UP000032066">
    <property type="component" value="Unassembled WGS sequence"/>
</dbReference>
<keyword evidence="6" id="KW-1185">Reference proteome</keyword>
<dbReference type="AlphaFoldDB" id="A0A0D0Q5K7"/>
<dbReference type="PIRSF" id="PIRSF004761">
    <property type="entry name" value="Hydrgn_mat_HypA"/>
    <property type="match status" value="1"/>
</dbReference>
<accession>A0A0D0Q5K7</accession>
<feature type="binding site" evidence="4">
    <location>
        <position position="73"/>
    </location>
    <ligand>
        <name>Zn(2+)</name>
        <dbReference type="ChEBI" id="CHEBI:29105"/>
    </ligand>
</feature>
<proteinExistence type="inferred from homology"/>
<evidence type="ECO:0000256" key="4">
    <source>
        <dbReference type="HAMAP-Rule" id="MF_00213"/>
    </source>
</evidence>
<sequence length="126" mass="13087">MHEMSIAMAVVEQVDAAAREHGTEAVVLVRLQVGELAGVVPSALEFCFELACAGTLLEGAVLETETVPARARCLGCETEWSVGMPPDLGCPNCDGAGVELLAGRELQIIGVERAERPAGAGARQEG</sequence>
<dbReference type="PATRIC" id="fig|2064.6.peg.363"/>
<protein>
    <recommendedName>
        <fullName evidence="4">Hydrogenase maturation factor HypA</fullName>
    </recommendedName>
</protein>
<name>A0A0D0Q5K7_KITGR</name>
<evidence type="ECO:0000256" key="2">
    <source>
        <dbReference type="ARBA" id="ARBA00022723"/>
    </source>
</evidence>
<dbReference type="EMBL" id="JXZB01000001">
    <property type="protein sequence ID" value="KIQ66358.1"/>
    <property type="molecule type" value="Genomic_DNA"/>
</dbReference>
<dbReference type="GO" id="GO:0008270">
    <property type="term" value="F:zinc ion binding"/>
    <property type="evidence" value="ECO:0007669"/>
    <property type="project" value="UniProtKB-UniRule"/>
</dbReference>
<evidence type="ECO:0000256" key="3">
    <source>
        <dbReference type="ARBA" id="ARBA00022833"/>
    </source>
</evidence>